<dbReference type="InterPro" id="IPR043732">
    <property type="entry name" value="DUF5675"/>
</dbReference>
<organism evidence="2 3">
    <name type="scientific">Pseudoduganella rivuli</name>
    <dbReference type="NCBI Taxonomy" id="2666085"/>
    <lineage>
        <taxon>Bacteria</taxon>
        <taxon>Pseudomonadati</taxon>
        <taxon>Pseudomonadota</taxon>
        <taxon>Betaproteobacteria</taxon>
        <taxon>Burkholderiales</taxon>
        <taxon>Oxalobacteraceae</taxon>
        <taxon>Telluria group</taxon>
        <taxon>Pseudoduganella</taxon>
    </lineage>
</organism>
<keyword evidence="3" id="KW-1185">Reference proteome</keyword>
<comment type="caution">
    <text evidence="2">The sequence shown here is derived from an EMBL/GenBank/DDBJ whole genome shotgun (WGS) entry which is preliminary data.</text>
</comment>
<protein>
    <recommendedName>
        <fullName evidence="1">DUF5675 domain-containing protein</fullName>
    </recommendedName>
</protein>
<dbReference type="Proteomes" id="UP000446768">
    <property type="component" value="Unassembled WGS sequence"/>
</dbReference>
<dbReference type="AlphaFoldDB" id="A0A7X2IUC8"/>
<evidence type="ECO:0000313" key="3">
    <source>
        <dbReference type="Proteomes" id="UP000446768"/>
    </source>
</evidence>
<name>A0A7X2IUC8_9BURK</name>
<gene>
    <name evidence="2" type="ORF">GJ700_31710</name>
</gene>
<accession>A0A7X2IUC8</accession>
<dbReference type="Pfam" id="PF18925">
    <property type="entry name" value="DUF5675"/>
    <property type="match status" value="1"/>
</dbReference>
<feature type="domain" description="DUF5675" evidence="1">
    <location>
        <begin position="5"/>
        <end position="116"/>
    </location>
</feature>
<dbReference type="EMBL" id="WKJJ01000030">
    <property type="protein sequence ID" value="MRV76286.1"/>
    <property type="molecule type" value="Genomic_DNA"/>
</dbReference>
<reference evidence="2 3" key="1">
    <citation type="submission" date="2019-11" db="EMBL/GenBank/DDBJ databases">
        <title>Novel species isolated from a subtropical stream in China.</title>
        <authorList>
            <person name="Lu H."/>
        </authorList>
    </citation>
    <scope>NUCLEOTIDE SEQUENCE [LARGE SCALE GENOMIC DNA]</scope>
    <source>
        <strain evidence="2 3">FT92W</strain>
    </source>
</reference>
<proteinExistence type="predicted"/>
<sequence length="131" mass="14675">MNLDLQRTTLSGKSTIGTLSVNGQFECFTLEDTVRPKKIPGITAIPAGDYEVVITYSEHFRRMLPMLLNVPEYDGVRIHTGNTPEDTQGCILVGLEQGQDRIHASKMAFDHLFVQLEAALRSKEKILLHVH</sequence>
<evidence type="ECO:0000313" key="2">
    <source>
        <dbReference type="EMBL" id="MRV76286.1"/>
    </source>
</evidence>
<evidence type="ECO:0000259" key="1">
    <source>
        <dbReference type="Pfam" id="PF18925"/>
    </source>
</evidence>
<dbReference type="RefSeq" id="WP_154381655.1">
    <property type="nucleotide sequence ID" value="NZ_WKJJ01000030.1"/>
</dbReference>